<gene>
    <name evidence="2" type="ORF">IF1G_03437</name>
</gene>
<sequence>MQRPGPGLDNGRGSVKVHGCFNVVLIAEQQKQPYCRTGEGRGGGRAKRQRGGESKSNQRTSPKLIGDQHFAYVALPMSRTGGSAQTERNGEASRVVRQNNNLPPTHQTRYEAVGGQLLLVHNNSN</sequence>
<evidence type="ECO:0000256" key="1">
    <source>
        <dbReference type="SAM" id="MobiDB-lite"/>
    </source>
</evidence>
<comment type="caution">
    <text evidence="2">The sequence shown here is derived from an EMBL/GenBank/DDBJ whole genome shotgun (WGS) entry which is preliminary data.</text>
</comment>
<feature type="compositionally biased region" description="Polar residues" evidence="1">
    <location>
        <begin position="96"/>
        <end position="106"/>
    </location>
</feature>
<dbReference type="Proteomes" id="UP000315783">
    <property type="component" value="Unassembled WGS sequence"/>
</dbReference>
<evidence type="ECO:0000313" key="2">
    <source>
        <dbReference type="EMBL" id="TQV97694.1"/>
    </source>
</evidence>
<organism evidence="2 3">
    <name type="scientific">Cordyceps javanica</name>
    <dbReference type="NCBI Taxonomy" id="43265"/>
    <lineage>
        <taxon>Eukaryota</taxon>
        <taxon>Fungi</taxon>
        <taxon>Dikarya</taxon>
        <taxon>Ascomycota</taxon>
        <taxon>Pezizomycotina</taxon>
        <taxon>Sordariomycetes</taxon>
        <taxon>Hypocreomycetidae</taxon>
        <taxon>Hypocreales</taxon>
        <taxon>Cordycipitaceae</taxon>
        <taxon>Cordyceps</taxon>
    </lineage>
</organism>
<feature type="region of interest" description="Disordered" evidence="1">
    <location>
        <begin position="32"/>
        <end position="66"/>
    </location>
</feature>
<evidence type="ECO:0000313" key="3">
    <source>
        <dbReference type="Proteomes" id="UP000315783"/>
    </source>
</evidence>
<keyword evidence="3" id="KW-1185">Reference proteome</keyword>
<dbReference type="EMBL" id="SPUK01000004">
    <property type="protein sequence ID" value="TQV97694.1"/>
    <property type="molecule type" value="Genomic_DNA"/>
</dbReference>
<dbReference type="AlphaFoldDB" id="A0A545V7K6"/>
<proteinExistence type="predicted"/>
<name>A0A545V7K6_9HYPO</name>
<reference evidence="2 3" key="1">
    <citation type="journal article" date="2019" name="Appl. Microbiol. Biotechnol.">
        <title>Genome sequence of Isaria javanica and comparative genome analysis insights into family S53 peptidase evolution in fungal entomopathogens.</title>
        <authorList>
            <person name="Lin R."/>
            <person name="Zhang X."/>
            <person name="Xin B."/>
            <person name="Zou M."/>
            <person name="Gao Y."/>
            <person name="Qin F."/>
            <person name="Hu Q."/>
            <person name="Xie B."/>
            <person name="Cheng X."/>
        </authorList>
    </citation>
    <scope>NUCLEOTIDE SEQUENCE [LARGE SCALE GENOMIC DNA]</scope>
    <source>
        <strain evidence="2 3">IJ1G</strain>
    </source>
</reference>
<feature type="region of interest" description="Disordered" evidence="1">
    <location>
        <begin position="79"/>
        <end position="106"/>
    </location>
</feature>
<accession>A0A545V7K6</accession>
<protein>
    <submittedName>
        <fullName evidence="2">Uncharacterized protein</fullName>
    </submittedName>
</protein>